<gene>
    <name evidence="1" type="ORF">FYK55_10220</name>
</gene>
<keyword evidence="2" id="KW-1185">Reference proteome</keyword>
<proteinExistence type="predicted"/>
<evidence type="ECO:0000313" key="2">
    <source>
        <dbReference type="Proteomes" id="UP000324479"/>
    </source>
</evidence>
<comment type="caution">
    <text evidence="1">The sequence shown here is derived from an EMBL/GenBank/DDBJ whole genome shotgun (WGS) entry which is preliminary data.</text>
</comment>
<dbReference type="RefSeq" id="WP_161604413.1">
    <property type="nucleotide sequence ID" value="NZ_VWOX01000005.1"/>
</dbReference>
<reference evidence="1 2" key="1">
    <citation type="submission" date="2019-08" db="EMBL/GenBank/DDBJ databases">
        <authorList>
            <person name="Dhanesh K."/>
            <person name="Kumar G."/>
            <person name="Sasikala C."/>
            <person name="Venkata Ramana C."/>
        </authorList>
    </citation>
    <scope>NUCLEOTIDE SEQUENCE [LARGE SCALE GENOMIC DNA]</scope>
    <source>
        <strain evidence="1 2">JC645</strain>
    </source>
</reference>
<dbReference type="Proteomes" id="UP000324479">
    <property type="component" value="Unassembled WGS sequence"/>
</dbReference>
<organism evidence="1 2">
    <name type="scientific">Roseiconus nitratireducens</name>
    <dbReference type="NCBI Taxonomy" id="2605748"/>
    <lineage>
        <taxon>Bacteria</taxon>
        <taxon>Pseudomonadati</taxon>
        <taxon>Planctomycetota</taxon>
        <taxon>Planctomycetia</taxon>
        <taxon>Pirellulales</taxon>
        <taxon>Pirellulaceae</taxon>
        <taxon>Roseiconus</taxon>
    </lineage>
</organism>
<name>A0A5M6D7S3_9BACT</name>
<sequence length="86" mass="10147">MDCEQIDLDDIERKLDTMKAWLSDERLQSIQCEDYTRLVHWFESEIVVNVNLATNQMHRITDSMGAIVRFMVKESKRRAAEDGENQ</sequence>
<dbReference type="EMBL" id="VWOX01000005">
    <property type="protein sequence ID" value="KAA5543581.1"/>
    <property type="molecule type" value="Genomic_DNA"/>
</dbReference>
<dbReference type="AlphaFoldDB" id="A0A5M6D7S3"/>
<evidence type="ECO:0000313" key="1">
    <source>
        <dbReference type="EMBL" id="KAA5543581.1"/>
    </source>
</evidence>
<accession>A0A5M6D7S3</accession>
<protein>
    <submittedName>
        <fullName evidence="1">Uncharacterized protein</fullName>
    </submittedName>
</protein>